<dbReference type="GeneID" id="35802942"/>
<evidence type="ECO:0000313" key="2">
    <source>
        <dbReference type="EMBL" id="PFH03054.1"/>
    </source>
</evidence>
<sequence length="86" mass="9939">MNRTSDFREKEVINIKDGRRLGFVSDVEINLQSGRIEAIVIPSGGRLLGLIGRDNECVIPWEKIKKIGEDIILVEMDDRFIRKHFE</sequence>
<dbReference type="Gene3D" id="2.30.30.240">
    <property type="entry name" value="PRC-barrel domain"/>
    <property type="match status" value="1"/>
</dbReference>
<evidence type="ECO:0000259" key="1">
    <source>
        <dbReference type="Pfam" id="PF05239"/>
    </source>
</evidence>
<dbReference type="InterPro" id="IPR027275">
    <property type="entry name" value="PRC-brl_dom"/>
</dbReference>
<dbReference type="NCBIfam" id="TIGR02888">
    <property type="entry name" value="spore_YlmC_YmxH"/>
    <property type="match status" value="1"/>
</dbReference>
<dbReference type="Pfam" id="PF05239">
    <property type="entry name" value="PRC"/>
    <property type="match status" value="1"/>
</dbReference>
<accession>A0AB36TGU3</accession>
<dbReference type="Proteomes" id="UP000223596">
    <property type="component" value="Unassembled WGS sequence"/>
</dbReference>
<dbReference type="AlphaFoldDB" id="A0AB36TGU3"/>
<dbReference type="SUPFAM" id="SSF50346">
    <property type="entry name" value="PRC-barrel domain"/>
    <property type="match status" value="1"/>
</dbReference>
<dbReference type="PANTHER" id="PTHR40061">
    <property type="entry name" value="SPORULATION PROTEIN YLMC-RELATED"/>
    <property type="match status" value="1"/>
</dbReference>
<dbReference type="EMBL" id="PDBW01000001">
    <property type="protein sequence ID" value="PFH03054.1"/>
    <property type="molecule type" value="Genomic_DNA"/>
</dbReference>
<dbReference type="RefSeq" id="WP_003517913.1">
    <property type="nucleotide sequence ID" value="NZ_CP013828.1"/>
</dbReference>
<dbReference type="InterPro" id="IPR014238">
    <property type="entry name" value="Spore_YlmC/YmxH"/>
</dbReference>
<feature type="domain" description="PRC-barrel" evidence="1">
    <location>
        <begin position="3"/>
        <end position="75"/>
    </location>
</feature>
<protein>
    <submittedName>
        <fullName evidence="2">YlmC/YmxH family sporulation protein</fullName>
    </submittedName>
</protein>
<gene>
    <name evidence="2" type="ORF">M972_111850</name>
</gene>
<evidence type="ECO:0000313" key="3">
    <source>
        <dbReference type="Proteomes" id="UP000223596"/>
    </source>
</evidence>
<reference evidence="2 3" key="1">
    <citation type="submission" date="2017-09" db="EMBL/GenBank/DDBJ databases">
        <title>Evaluation of Pacific Biosciences Sequencing Technology to Finishing C. thermocellum Genome Sequences.</title>
        <authorList>
            <person name="Brown S."/>
        </authorList>
    </citation>
    <scope>NUCLEOTIDE SEQUENCE [LARGE SCALE GENOMIC DNA]</scope>
    <source>
        <strain evidence="2 3">AD2</strain>
    </source>
</reference>
<dbReference type="InterPro" id="IPR011033">
    <property type="entry name" value="PRC_barrel-like_sf"/>
</dbReference>
<name>A0AB36TGU3_ACETH</name>
<organism evidence="2 3">
    <name type="scientific">Acetivibrio thermocellus AD2</name>
    <dbReference type="NCBI Taxonomy" id="1138384"/>
    <lineage>
        <taxon>Bacteria</taxon>
        <taxon>Bacillati</taxon>
        <taxon>Bacillota</taxon>
        <taxon>Clostridia</taxon>
        <taxon>Eubacteriales</taxon>
        <taxon>Oscillospiraceae</taxon>
        <taxon>Acetivibrio</taxon>
    </lineage>
</organism>
<dbReference type="PANTHER" id="PTHR40061:SF1">
    <property type="entry name" value="SPORULATION PROTEIN YLMC-RELATED"/>
    <property type="match status" value="1"/>
</dbReference>
<comment type="caution">
    <text evidence="2">The sequence shown here is derived from an EMBL/GenBank/DDBJ whole genome shotgun (WGS) entry which is preliminary data.</text>
</comment>
<proteinExistence type="predicted"/>